<evidence type="ECO:0000313" key="5">
    <source>
        <dbReference type="Proteomes" id="UP000675781"/>
    </source>
</evidence>
<dbReference type="Pfam" id="PF01909">
    <property type="entry name" value="NTP_transf_2"/>
    <property type="match status" value="1"/>
</dbReference>
<dbReference type="CDD" id="cd05403">
    <property type="entry name" value="NT_KNTase_like"/>
    <property type="match status" value="1"/>
</dbReference>
<organism evidence="4 5">
    <name type="scientific">Actinospica durhamensis</name>
    <dbReference type="NCBI Taxonomy" id="1508375"/>
    <lineage>
        <taxon>Bacteria</taxon>
        <taxon>Bacillati</taxon>
        <taxon>Actinomycetota</taxon>
        <taxon>Actinomycetes</taxon>
        <taxon>Catenulisporales</taxon>
        <taxon>Actinospicaceae</taxon>
        <taxon>Actinospica</taxon>
    </lineage>
</organism>
<dbReference type="EMBL" id="JAGSOG010000223">
    <property type="protein sequence ID" value="MBR7837700.1"/>
    <property type="molecule type" value="Genomic_DNA"/>
</dbReference>
<dbReference type="Gene3D" id="3.30.460.10">
    <property type="entry name" value="Beta Polymerase, domain 2"/>
    <property type="match status" value="1"/>
</dbReference>
<dbReference type="GO" id="GO:0016779">
    <property type="term" value="F:nucleotidyltransferase activity"/>
    <property type="evidence" value="ECO:0007669"/>
    <property type="project" value="InterPro"/>
</dbReference>
<evidence type="ECO:0000259" key="2">
    <source>
        <dbReference type="Pfam" id="PF01909"/>
    </source>
</evidence>
<dbReference type="RefSeq" id="WP_212532167.1">
    <property type="nucleotide sequence ID" value="NZ_JAGSOG010000223.1"/>
</dbReference>
<keyword evidence="5" id="KW-1185">Reference proteome</keyword>
<evidence type="ECO:0000259" key="3">
    <source>
        <dbReference type="Pfam" id="PF13427"/>
    </source>
</evidence>
<proteinExistence type="predicted"/>
<accession>A0A941EU49</accession>
<dbReference type="AlphaFoldDB" id="A0A941EU49"/>
<gene>
    <name evidence="4" type="ORF">KDL01_30760</name>
</gene>
<dbReference type="SUPFAM" id="SSF81301">
    <property type="entry name" value="Nucleotidyltransferase"/>
    <property type="match status" value="1"/>
</dbReference>
<name>A0A941EU49_9ACTN</name>
<reference evidence="4" key="1">
    <citation type="submission" date="2021-04" db="EMBL/GenBank/DDBJ databases">
        <title>Genome based classification of Actinospica acidithermotolerans sp. nov., an actinobacterium isolated from an Indonesian hot spring.</title>
        <authorList>
            <person name="Kusuma A.B."/>
            <person name="Putra K.E."/>
            <person name="Nafisah S."/>
            <person name="Loh J."/>
            <person name="Nouioui I."/>
            <person name="Goodfellow M."/>
        </authorList>
    </citation>
    <scope>NUCLEOTIDE SEQUENCE</scope>
    <source>
        <strain evidence="4">CSCA 57</strain>
    </source>
</reference>
<keyword evidence="1" id="KW-0808">Transferase</keyword>
<dbReference type="InterPro" id="IPR043519">
    <property type="entry name" value="NT_sf"/>
</dbReference>
<dbReference type="InterPro" id="IPR025184">
    <property type="entry name" value="AadA_C"/>
</dbReference>
<evidence type="ECO:0000313" key="4">
    <source>
        <dbReference type="EMBL" id="MBR7837700.1"/>
    </source>
</evidence>
<dbReference type="Proteomes" id="UP000675781">
    <property type="component" value="Unassembled WGS sequence"/>
</dbReference>
<evidence type="ECO:0000256" key="1">
    <source>
        <dbReference type="ARBA" id="ARBA00022679"/>
    </source>
</evidence>
<protein>
    <submittedName>
        <fullName evidence="4">Nucleotidyltransferase domain-containing protein</fullName>
    </submittedName>
</protein>
<feature type="domain" description="Adenylyltransferase AadA C-terminal" evidence="3">
    <location>
        <begin position="162"/>
        <end position="236"/>
    </location>
</feature>
<sequence length="259" mass="27907">MDDFRRIALEAAQSLCRACLENLRSPVASVILHGSLATGDFVPGRSDIDLLIVVEHALADEEIEALTSVVRGADLGGAAGIDLLVATAEVCRAPAPRPALELLVGRYPGGVPDFEVDARVEESADLLPELAMARDSGRALHGAAPNEVIGVVPRTWIEERGRYWLGRWLTLADDADNAAFMVLTACRMWRFAVEGTHCSKSDAARWALAREPSLSAIERALRLREEDAREPIAEDDVTAVLSAALSEISALRPDVPPAR</sequence>
<comment type="caution">
    <text evidence="4">The sequence shown here is derived from an EMBL/GenBank/DDBJ whole genome shotgun (WGS) entry which is preliminary data.</text>
</comment>
<dbReference type="Pfam" id="PF13427">
    <property type="entry name" value="AadA_C"/>
    <property type="match status" value="1"/>
</dbReference>
<feature type="domain" description="Polymerase nucleotidyl transferase" evidence="2">
    <location>
        <begin position="24"/>
        <end position="63"/>
    </location>
</feature>
<dbReference type="InterPro" id="IPR002934">
    <property type="entry name" value="Polymerase_NTP_transf_dom"/>
</dbReference>